<evidence type="ECO:0000256" key="4">
    <source>
        <dbReference type="ARBA" id="ARBA00022679"/>
    </source>
</evidence>
<dbReference type="InterPro" id="IPR051085">
    <property type="entry name" value="MB_O-acyltransferase"/>
</dbReference>
<dbReference type="Pfam" id="PF03062">
    <property type="entry name" value="MBOAT"/>
    <property type="match status" value="1"/>
</dbReference>
<dbReference type="Proteomes" id="UP000620327">
    <property type="component" value="Unassembled WGS sequence"/>
</dbReference>
<dbReference type="RefSeq" id="WP_187014099.1">
    <property type="nucleotide sequence ID" value="NZ_JACOQI010000003.1"/>
</dbReference>
<evidence type="ECO:0000313" key="11">
    <source>
        <dbReference type="EMBL" id="MBC5769758.1"/>
    </source>
</evidence>
<dbReference type="EMBL" id="JACOQI010000003">
    <property type="protein sequence ID" value="MBC5769758.1"/>
    <property type="molecule type" value="Genomic_DNA"/>
</dbReference>
<organism evidence="11 12">
    <name type="scientific">Dysosmobacter segnis</name>
    <dbReference type="NCBI Taxonomy" id="2763042"/>
    <lineage>
        <taxon>Bacteria</taxon>
        <taxon>Bacillati</taxon>
        <taxon>Bacillota</taxon>
        <taxon>Clostridia</taxon>
        <taxon>Eubacteriales</taxon>
        <taxon>Oscillospiraceae</taxon>
        <taxon>Dysosmobacter</taxon>
    </lineage>
</organism>
<name>A0A923MG73_9FIRM</name>
<feature type="transmembrane region" description="Helical" evidence="10">
    <location>
        <begin position="359"/>
        <end position="384"/>
    </location>
</feature>
<comment type="caution">
    <text evidence="11">The sequence shown here is derived from an EMBL/GenBank/DDBJ whole genome shotgun (WGS) entry which is preliminary data.</text>
</comment>
<dbReference type="GO" id="GO:0042121">
    <property type="term" value="P:alginic acid biosynthetic process"/>
    <property type="evidence" value="ECO:0007669"/>
    <property type="project" value="InterPro"/>
</dbReference>
<evidence type="ECO:0000256" key="1">
    <source>
        <dbReference type="ARBA" id="ARBA00004651"/>
    </source>
</evidence>
<proteinExistence type="inferred from homology"/>
<dbReference type="PANTHER" id="PTHR13285:SF23">
    <property type="entry name" value="TEICHOIC ACID D-ALANYLTRANSFERASE"/>
    <property type="match status" value="1"/>
</dbReference>
<evidence type="ECO:0000256" key="3">
    <source>
        <dbReference type="ARBA" id="ARBA00022475"/>
    </source>
</evidence>
<keyword evidence="5 10" id="KW-0812">Transmembrane</keyword>
<dbReference type="GO" id="GO:0005886">
    <property type="term" value="C:plasma membrane"/>
    <property type="evidence" value="ECO:0007669"/>
    <property type="project" value="UniProtKB-SubCell"/>
</dbReference>
<sequence length="464" mass="52757">MRFSSLPFLFGFLPITLAIYFAVPLRWRNLALLLASLVFYGWGEPVYISIMVLSILIDYTHGLLVEKYRSRDKLARWFVAESVLLNLGLLGFFKYWDFFAANLSLIPGVSIPTLGLPLPIGISFFTFQTMSYTIDVYRQDAPAQRNMVSFGAYVTMFPQLVAGPIVRYKDVAAELIHRTNTASAFAAGARRFTVGLAKKVLLANSIGALWDAELAAQSAGTLTAVGGWLGIAAFGFQIYFDFSGYSDMAIGMGQMLGFHFPENFNYPYTAASVTEFWRRWHISLTTWFREYLYIPLGGSRKGTWRTVRNIFLVWFCTGFWHGASWNFILWGLHFFVWLMLEKYLLRDFLQKLPSWLRHFYTLVVVFVGWGVFAMEDLAGCAGYFKTCFGSGTLWSAADGYYLTAYGLTLLLLTVGSTRLPRKVWDRLPERTRDLLGPLLMTAGLVICTAYLVDGSYNPFLYFRF</sequence>
<comment type="subcellular location">
    <subcellularLocation>
        <location evidence="1">Cell membrane</location>
        <topology evidence="1">Multi-pass membrane protein</topology>
    </subcellularLocation>
</comment>
<dbReference type="PANTHER" id="PTHR13285">
    <property type="entry name" value="ACYLTRANSFERASE"/>
    <property type="match status" value="1"/>
</dbReference>
<dbReference type="PIRSF" id="PIRSF500217">
    <property type="entry name" value="AlgI"/>
    <property type="match status" value="1"/>
</dbReference>
<dbReference type="PIRSF" id="PIRSF016636">
    <property type="entry name" value="AlgI_DltB"/>
    <property type="match status" value="1"/>
</dbReference>
<dbReference type="InterPro" id="IPR028362">
    <property type="entry name" value="AlgI"/>
</dbReference>
<evidence type="ECO:0000256" key="6">
    <source>
        <dbReference type="ARBA" id="ARBA00022989"/>
    </source>
</evidence>
<gene>
    <name evidence="11" type="ORF">H8Z83_05385</name>
</gene>
<evidence type="ECO:0000256" key="9">
    <source>
        <dbReference type="PIRNR" id="PIRNR016636"/>
    </source>
</evidence>
<dbReference type="InterPro" id="IPR004299">
    <property type="entry name" value="MBOAT_fam"/>
</dbReference>
<evidence type="ECO:0000256" key="10">
    <source>
        <dbReference type="SAM" id="Phobius"/>
    </source>
</evidence>
<feature type="transmembrane region" description="Helical" evidence="10">
    <location>
        <begin position="219"/>
        <end position="240"/>
    </location>
</feature>
<keyword evidence="7 9" id="KW-0472">Membrane</keyword>
<keyword evidence="6 10" id="KW-1133">Transmembrane helix</keyword>
<feature type="transmembrane region" description="Helical" evidence="10">
    <location>
        <begin position="434"/>
        <end position="452"/>
    </location>
</feature>
<evidence type="ECO:0000256" key="5">
    <source>
        <dbReference type="ARBA" id="ARBA00022692"/>
    </source>
</evidence>
<evidence type="ECO:0000256" key="7">
    <source>
        <dbReference type="ARBA" id="ARBA00023136"/>
    </source>
</evidence>
<keyword evidence="3 9" id="KW-1003">Cell membrane</keyword>
<dbReference type="InterPro" id="IPR024194">
    <property type="entry name" value="Ac/AlaTfrase_AlgI/DltB"/>
</dbReference>
<dbReference type="GO" id="GO:0016746">
    <property type="term" value="F:acyltransferase activity"/>
    <property type="evidence" value="ECO:0007669"/>
    <property type="project" value="UniProtKB-KW"/>
</dbReference>
<comment type="similarity">
    <text evidence="2 9">Belongs to the membrane-bound acyltransferase family.</text>
</comment>
<evidence type="ECO:0000256" key="8">
    <source>
        <dbReference type="ARBA" id="ARBA00023315"/>
    </source>
</evidence>
<feature type="transmembrane region" description="Helical" evidence="10">
    <location>
        <begin position="396"/>
        <end position="414"/>
    </location>
</feature>
<keyword evidence="8 9" id="KW-0012">Acyltransferase</keyword>
<keyword evidence="4 9" id="KW-0808">Transferase</keyword>
<keyword evidence="12" id="KW-1185">Reference proteome</keyword>
<dbReference type="AlphaFoldDB" id="A0A923MG73"/>
<feature type="transmembrane region" description="Helical" evidence="10">
    <location>
        <begin position="7"/>
        <end position="27"/>
    </location>
</feature>
<evidence type="ECO:0000313" key="12">
    <source>
        <dbReference type="Proteomes" id="UP000620327"/>
    </source>
</evidence>
<accession>A0A923MG73</accession>
<evidence type="ECO:0000256" key="2">
    <source>
        <dbReference type="ARBA" id="ARBA00010323"/>
    </source>
</evidence>
<feature type="transmembrane region" description="Helical" evidence="10">
    <location>
        <begin position="77"/>
        <end position="96"/>
    </location>
</feature>
<protein>
    <submittedName>
        <fullName evidence="11">MBOAT family protein</fullName>
    </submittedName>
</protein>
<reference evidence="11" key="1">
    <citation type="submission" date="2020-08" db="EMBL/GenBank/DDBJ databases">
        <title>Genome public.</title>
        <authorList>
            <person name="Liu C."/>
            <person name="Sun Q."/>
        </authorList>
    </citation>
    <scope>NUCLEOTIDE SEQUENCE</scope>
    <source>
        <strain evidence="11">BX15</strain>
    </source>
</reference>
<feature type="transmembrane region" description="Helical" evidence="10">
    <location>
        <begin position="311"/>
        <end position="338"/>
    </location>
</feature>